<dbReference type="GO" id="GO:0008270">
    <property type="term" value="F:zinc ion binding"/>
    <property type="evidence" value="ECO:0007669"/>
    <property type="project" value="UniProtKB-KW"/>
</dbReference>
<evidence type="ECO:0000259" key="2">
    <source>
        <dbReference type="PROSITE" id="PS50089"/>
    </source>
</evidence>
<dbReference type="Proteomes" id="UP000187209">
    <property type="component" value="Unassembled WGS sequence"/>
</dbReference>
<comment type="caution">
    <text evidence="3">The sequence shown here is derived from an EMBL/GenBank/DDBJ whole genome shotgun (WGS) entry which is preliminary data.</text>
</comment>
<dbReference type="OrthoDB" id="6105938at2759"/>
<dbReference type="InterPro" id="IPR000315">
    <property type="entry name" value="Znf_B-box"/>
</dbReference>
<reference evidence="3 4" key="1">
    <citation type="submission" date="2016-11" db="EMBL/GenBank/DDBJ databases">
        <title>The macronuclear genome of Stentor coeruleus: a giant cell with tiny introns.</title>
        <authorList>
            <person name="Slabodnick M."/>
            <person name="Ruby J.G."/>
            <person name="Reiff S.B."/>
            <person name="Swart E.C."/>
            <person name="Gosai S."/>
            <person name="Prabakaran S."/>
            <person name="Witkowska E."/>
            <person name="Larue G.E."/>
            <person name="Fisher S."/>
            <person name="Freeman R.M."/>
            <person name="Gunawardena J."/>
            <person name="Chu W."/>
            <person name="Stover N.A."/>
            <person name="Gregory B.D."/>
            <person name="Nowacki M."/>
            <person name="Derisi J."/>
            <person name="Roy S.W."/>
            <person name="Marshall W.F."/>
            <person name="Sood P."/>
        </authorList>
    </citation>
    <scope>NUCLEOTIDE SEQUENCE [LARGE SCALE GENOMIC DNA]</scope>
    <source>
        <strain evidence="3">WM001</strain>
    </source>
</reference>
<keyword evidence="1" id="KW-0862">Zinc</keyword>
<dbReference type="EMBL" id="MPUH01000397">
    <property type="protein sequence ID" value="OMJ81035.1"/>
    <property type="molecule type" value="Genomic_DNA"/>
</dbReference>
<keyword evidence="1" id="KW-0863">Zinc-finger</keyword>
<dbReference type="PROSITE" id="PS50089">
    <property type="entry name" value="ZF_RING_2"/>
    <property type="match status" value="1"/>
</dbReference>
<name>A0A1R2BWR5_9CILI</name>
<dbReference type="Pfam" id="PF00643">
    <property type="entry name" value="zf-B_box"/>
    <property type="match status" value="1"/>
</dbReference>
<sequence length="232" mass="27047">MSELITKFLPQKILPICDYCLSSQSSRSFSCNHSFCNPCQKLLNSEGIFCCPFEECVRDLRFCPIHNSEFINVCANDYTPLCEDCHKNHNDHSIKDLNSVSNFNQNSKKVVEKYRPIAELIVEHDELYSETIDLLHALDEKIANKRRISNIALQMHKKINEVKAFEDIKKELYRKIECYEIFRLPIDMKIALAKYLKDPEDFQHNLDEADKGLARNINILQKICEALEDLTK</sequence>
<evidence type="ECO:0000256" key="1">
    <source>
        <dbReference type="PROSITE-ProRule" id="PRU00175"/>
    </source>
</evidence>
<evidence type="ECO:0000313" key="4">
    <source>
        <dbReference type="Proteomes" id="UP000187209"/>
    </source>
</evidence>
<accession>A0A1R2BWR5</accession>
<keyword evidence="1" id="KW-0479">Metal-binding</keyword>
<dbReference type="SUPFAM" id="SSF57845">
    <property type="entry name" value="B-box zinc-binding domain"/>
    <property type="match status" value="1"/>
</dbReference>
<proteinExistence type="predicted"/>
<gene>
    <name evidence="3" type="ORF">SteCoe_18598</name>
</gene>
<evidence type="ECO:0000313" key="3">
    <source>
        <dbReference type="EMBL" id="OMJ81035.1"/>
    </source>
</evidence>
<feature type="domain" description="RING-type" evidence="2">
    <location>
        <begin position="17"/>
        <end position="55"/>
    </location>
</feature>
<dbReference type="AlphaFoldDB" id="A0A1R2BWR5"/>
<organism evidence="3 4">
    <name type="scientific">Stentor coeruleus</name>
    <dbReference type="NCBI Taxonomy" id="5963"/>
    <lineage>
        <taxon>Eukaryota</taxon>
        <taxon>Sar</taxon>
        <taxon>Alveolata</taxon>
        <taxon>Ciliophora</taxon>
        <taxon>Postciliodesmatophora</taxon>
        <taxon>Heterotrichea</taxon>
        <taxon>Heterotrichida</taxon>
        <taxon>Stentoridae</taxon>
        <taxon>Stentor</taxon>
    </lineage>
</organism>
<dbReference type="InterPro" id="IPR001841">
    <property type="entry name" value="Znf_RING"/>
</dbReference>
<keyword evidence="4" id="KW-1185">Reference proteome</keyword>
<protein>
    <recommendedName>
        <fullName evidence="2">RING-type domain-containing protein</fullName>
    </recommendedName>
</protein>